<dbReference type="GO" id="GO:0016740">
    <property type="term" value="F:transferase activity"/>
    <property type="evidence" value="ECO:0007669"/>
    <property type="project" value="UniProtKB-KW"/>
</dbReference>
<dbReference type="EMBL" id="SOFF01000031">
    <property type="protein sequence ID" value="TFB88663.1"/>
    <property type="molecule type" value="Genomic_DNA"/>
</dbReference>
<name>A0A1H8AX63_9MICO</name>
<gene>
    <name evidence="1" type="ORF">E3O10_12915</name>
</gene>
<evidence type="ECO:0000313" key="2">
    <source>
        <dbReference type="Proteomes" id="UP000297654"/>
    </source>
</evidence>
<organism evidence="1 2">
    <name type="scientific">Cryobacterium luteum</name>
    <dbReference type="NCBI Taxonomy" id="1424661"/>
    <lineage>
        <taxon>Bacteria</taxon>
        <taxon>Bacillati</taxon>
        <taxon>Actinomycetota</taxon>
        <taxon>Actinomycetes</taxon>
        <taxon>Micrococcales</taxon>
        <taxon>Microbacteriaceae</taxon>
        <taxon>Cryobacterium</taxon>
    </lineage>
</organism>
<comment type="caution">
    <text evidence="1">The sequence shown here is derived from an EMBL/GenBank/DDBJ whole genome shotgun (WGS) entry which is preliminary data.</text>
</comment>
<proteinExistence type="predicted"/>
<sequence>MTAESTIIHSQDLADAGLLEVRHDPEQSRYTVLLGQEPVGLADYITTTTAVHFTHTEVDPAQRAHGLASILVEQALDDVRVRTTRAVVPDCSYVARWIDRHAEYQDLLTRGR</sequence>
<dbReference type="OrthoDB" id="5405911at2"/>
<evidence type="ECO:0000313" key="1">
    <source>
        <dbReference type="EMBL" id="TFB88663.1"/>
    </source>
</evidence>
<dbReference type="STRING" id="1424661.SAMN05216281_101367"/>
<dbReference type="InterPro" id="IPR045057">
    <property type="entry name" value="Gcn5-rel_NAT"/>
</dbReference>
<accession>A0A1H8AX63</accession>
<dbReference type="AlphaFoldDB" id="A0A1H8AX63"/>
<dbReference type="Gene3D" id="3.40.630.30">
    <property type="match status" value="1"/>
</dbReference>
<dbReference type="SUPFAM" id="SSF55729">
    <property type="entry name" value="Acyl-CoA N-acyltransferases (Nat)"/>
    <property type="match status" value="1"/>
</dbReference>
<dbReference type="RefSeq" id="WP_092106624.1">
    <property type="nucleotide sequence ID" value="NZ_FOCN01000001.1"/>
</dbReference>
<keyword evidence="1" id="KW-0808">Transferase</keyword>
<dbReference type="Proteomes" id="UP000297654">
    <property type="component" value="Unassembled WGS sequence"/>
</dbReference>
<protein>
    <submittedName>
        <fullName evidence="1">N-acetyltransferase</fullName>
    </submittedName>
</protein>
<dbReference type="PANTHER" id="PTHR31435">
    <property type="entry name" value="PROTEIN NATD1"/>
    <property type="match status" value="1"/>
</dbReference>
<keyword evidence="2" id="KW-1185">Reference proteome</keyword>
<reference evidence="1 2" key="1">
    <citation type="submission" date="2019-03" db="EMBL/GenBank/DDBJ databases">
        <title>Genomics of glacier-inhabiting Cryobacterium strains.</title>
        <authorList>
            <person name="Liu Q."/>
            <person name="Xin Y.-H."/>
        </authorList>
    </citation>
    <scope>NUCLEOTIDE SEQUENCE [LARGE SCALE GENOMIC DNA]</scope>
    <source>
        <strain evidence="1 2">Hh15</strain>
    </source>
</reference>
<dbReference type="Pfam" id="PF14542">
    <property type="entry name" value="Acetyltransf_CG"/>
    <property type="match status" value="1"/>
</dbReference>
<dbReference type="PROSITE" id="PS51729">
    <property type="entry name" value="GNAT_YJDJ"/>
    <property type="match status" value="1"/>
</dbReference>
<dbReference type="InterPro" id="IPR016181">
    <property type="entry name" value="Acyl_CoA_acyltransferase"/>
</dbReference>
<dbReference type="PANTHER" id="PTHR31435:SF10">
    <property type="entry name" value="BSR4717 PROTEIN"/>
    <property type="match status" value="1"/>
</dbReference>
<dbReference type="InterPro" id="IPR031165">
    <property type="entry name" value="GNAT_YJDJ"/>
</dbReference>